<gene>
    <name evidence="1" type="ORF">SDC9_125794</name>
</gene>
<evidence type="ECO:0000313" key="1">
    <source>
        <dbReference type="EMBL" id="MPM78781.1"/>
    </source>
</evidence>
<protein>
    <submittedName>
        <fullName evidence="1">Uncharacterized protein</fullName>
    </submittedName>
</protein>
<sequence>MMLIPEQETCQLMLRLFLTVSPLPMEMQMQEILLMIAVEDLRITAEIQRSAILYSETILLLTMVPDVSAM</sequence>
<name>A0A645CPD9_9ZZZZ</name>
<dbReference type="AlphaFoldDB" id="A0A645CPD9"/>
<accession>A0A645CPD9</accession>
<comment type="caution">
    <text evidence="1">The sequence shown here is derived from an EMBL/GenBank/DDBJ whole genome shotgun (WGS) entry which is preliminary data.</text>
</comment>
<dbReference type="EMBL" id="VSSQ01028889">
    <property type="protein sequence ID" value="MPM78781.1"/>
    <property type="molecule type" value="Genomic_DNA"/>
</dbReference>
<proteinExistence type="predicted"/>
<organism evidence="1">
    <name type="scientific">bioreactor metagenome</name>
    <dbReference type="NCBI Taxonomy" id="1076179"/>
    <lineage>
        <taxon>unclassified sequences</taxon>
        <taxon>metagenomes</taxon>
        <taxon>ecological metagenomes</taxon>
    </lineage>
</organism>
<reference evidence="1" key="1">
    <citation type="submission" date="2019-08" db="EMBL/GenBank/DDBJ databases">
        <authorList>
            <person name="Kucharzyk K."/>
            <person name="Murdoch R.W."/>
            <person name="Higgins S."/>
            <person name="Loffler F."/>
        </authorList>
    </citation>
    <scope>NUCLEOTIDE SEQUENCE</scope>
</reference>